<dbReference type="PIRSF" id="PIRSF003101">
    <property type="entry name" value="FtsA"/>
    <property type="match status" value="1"/>
</dbReference>
<evidence type="ECO:0000256" key="1">
    <source>
        <dbReference type="ARBA" id="ARBA00022475"/>
    </source>
</evidence>
<evidence type="ECO:0000256" key="3">
    <source>
        <dbReference type="ARBA" id="ARBA00023136"/>
    </source>
</evidence>
<evidence type="ECO:0000256" key="2">
    <source>
        <dbReference type="ARBA" id="ARBA00022618"/>
    </source>
</evidence>
<keyword evidence="4 5" id="KW-0131">Cell cycle</keyword>
<keyword evidence="3 5" id="KW-0472">Membrane</keyword>
<keyword evidence="2 5" id="KW-0132">Cell division</keyword>
<dbReference type="Pfam" id="PF14450">
    <property type="entry name" value="FtsA"/>
    <property type="match status" value="1"/>
</dbReference>
<comment type="similarity">
    <text evidence="5 6">Belongs to the FtsA/MreB family.</text>
</comment>
<evidence type="ECO:0000259" key="7">
    <source>
        <dbReference type="SMART" id="SM00842"/>
    </source>
</evidence>
<comment type="subcellular location">
    <subcellularLocation>
        <location evidence="5">Cell membrane</location>
        <topology evidence="5">Peripheral membrane protein</topology>
        <orientation evidence="5">Cytoplasmic side</orientation>
    </subcellularLocation>
    <text evidence="5">Localizes to the Z ring in an FtsZ-dependent manner. Targeted to the membrane through a conserved C-terminal amphipathic helix.</text>
</comment>
<evidence type="ECO:0000313" key="8">
    <source>
        <dbReference type="EMBL" id="SFA80247.1"/>
    </source>
</evidence>
<dbReference type="EMBL" id="FOJU01000001">
    <property type="protein sequence ID" value="SFA80247.1"/>
    <property type="molecule type" value="Genomic_DNA"/>
</dbReference>
<dbReference type="CDD" id="cd24048">
    <property type="entry name" value="ASKHA_NBD_FtsA"/>
    <property type="match status" value="1"/>
</dbReference>
<dbReference type="InterPro" id="IPR050696">
    <property type="entry name" value="FtsA/MreB"/>
</dbReference>
<dbReference type="Proteomes" id="UP000198796">
    <property type="component" value="Unassembled WGS sequence"/>
</dbReference>
<organism evidence="8 9">
    <name type="scientific">Poseidonocella pacifica</name>
    <dbReference type="NCBI Taxonomy" id="871651"/>
    <lineage>
        <taxon>Bacteria</taxon>
        <taxon>Pseudomonadati</taxon>
        <taxon>Pseudomonadota</taxon>
        <taxon>Alphaproteobacteria</taxon>
        <taxon>Rhodobacterales</taxon>
        <taxon>Roseobacteraceae</taxon>
        <taxon>Poseidonocella</taxon>
    </lineage>
</organism>
<dbReference type="GO" id="GO:0043093">
    <property type="term" value="P:FtsZ-dependent cytokinesis"/>
    <property type="evidence" value="ECO:0007669"/>
    <property type="project" value="UniProtKB-UniRule"/>
</dbReference>
<accession>A0A1I0VW07</accession>
<dbReference type="GO" id="GO:0032153">
    <property type="term" value="C:cell division site"/>
    <property type="evidence" value="ECO:0007669"/>
    <property type="project" value="UniProtKB-UniRule"/>
</dbReference>
<reference evidence="8 9" key="1">
    <citation type="submission" date="2016-10" db="EMBL/GenBank/DDBJ databases">
        <authorList>
            <person name="de Groot N.N."/>
        </authorList>
    </citation>
    <scope>NUCLEOTIDE SEQUENCE [LARGE SCALE GENOMIC DNA]</scope>
    <source>
        <strain evidence="8 9">DSM 29316</strain>
    </source>
</reference>
<dbReference type="SUPFAM" id="SSF53067">
    <property type="entry name" value="Actin-like ATPase domain"/>
    <property type="match status" value="2"/>
</dbReference>
<dbReference type="HAMAP" id="MF_02033">
    <property type="entry name" value="FtsA"/>
    <property type="match status" value="1"/>
</dbReference>
<evidence type="ECO:0000256" key="6">
    <source>
        <dbReference type="PIRNR" id="PIRNR003101"/>
    </source>
</evidence>
<proteinExistence type="inferred from homology"/>
<dbReference type="PANTHER" id="PTHR32432">
    <property type="entry name" value="CELL DIVISION PROTEIN FTSA-RELATED"/>
    <property type="match status" value="1"/>
</dbReference>
<keyword evidence="1 5" id="KW-1003">Cell membrane</keyword>
<dbReference type="NCBIfam" id="TIGR01174">
    <property type="entry name" value="ftsA"/>
    <property type="match status" value="1"/>
</dbReference>
<dbReference type="OrthoDB" id="9810567at2"/>
<feature type="domain" description="SHS2" evidence="7">
    <location>
        <begin position="24"/>
        <end position="225"/>
    </location>
</feature>
<dbReference type="GO" id="GO:0009898">
    <property type="term" value="C:cytoplasmic side of plasma membrane"/>
    <property type="evidence" value="ECO:0007669"/>
    <property type="project" value="UniProtKB-UniRule"/>
</dbReference>
<dbReference type="Pfam" id="PF02491">
    <property type="entry name" value="SHS2_FTSA"/>
    <property type="match status" value="1"/>
</dbReference>
<dbReference type="RefSeq" id="WP_092061155.1">
    <property type="nucleotide sequence ID" value="NZ_FOJU01000001.1"/>
</dbReference>
<evidence type="ECO:0000313" key="9">
    <source>
        <dbReference type="Proteomes" id="UP000198796"/>
    </source>
</evidence>
<dbReference type="AlphaFoldDB" id="A0A1I0VW07"/>
<evidence type="ECO:0000256" key="5">
    <source>
        <dbReference type="HAMAP-Rule" id="MF_02033"/>
    </source>
</evidence>
<comment type="subunit">
    <text evidence="5">Self-interacts. Interacts with FtsZ.</text>
</comment>
<dbReference type="InterPro" id="IPR043129">
    <property type="entry name" value="ATPase_NBD"/>
</dbReference>
<sequence length="444" mass="47664">MIELYETQRAMRAMRQAAMQRGVIAILDIGTSKIGCLVLRFDGVPEIPEADGIGSLAGQAGFRVIGAATTKSRGVRFGEIDAMQETERAIRTAVQAAQKMAGLRVDHVIACLSGAEPRSYGLEGRVDVDGAQVSEQDVARVLAACDLPDIGPGREVLHAQPINFALDHRSGLSDPRGQIGQTLATDMHMLTVDGAAVQNLAYCIKRCDLELAGIASAAYVSGTSALVEDEQELGAACIDLGGGTTGVSIFIKKHMIFADTVRMGGDHVTSDISMGLSVPNATAERIKTFYGGVVATGMDDREMIEIGGETGDWERDRRSVSRAELIGIIRPRVEEILEEVRVRLDAAGFDHLPSQQIVLTGGGSQLPGLDGLASRILGHQVRLGRPLRVHGLPQAATGPGFASAVGLCLFAANPQDEWWDFEIPVERYPARSLKRAVKWFKENW</sequence>
<dbReference type="PANTHER" id="PTHR32432:SF4">
    <property type="entry name" value="CELL DIVISION PROTEIN FTSA"/>
    <property type="match status" value="1"/>
</dbReference>
<gene>
    <name evidence="5" type="primary">ftsA</name>
    <name evidence="8" type="ORF">SAMN05421688_1019</name>
</gene>
<dbReference type="STRING" id="871651.SAMN05421688_1019"/>
<comment type="function">
    <text evidence="5 6">Cell division protein that is involved in the assembly of the Z ring. May serve as a membrane anchor for the Z ring.</text>
</comment>
<dbReference type="InterPro" id="IPR020823">
    <property type="entry name" value="Cell_div_FtsA"/>
</dbReference>
<name>A0A1I0VW07_9RHOB</name>
<dbReference type="Gene3D" id="3.30.420.40">
    <property type="match status" value="1"/>
</dbReference>
<dbReference type="SMART" id="SM00842">
    <property type="entry name" value="FtsA"/>
    <property type="match status" value="1"/>
</dbReference>
<protein>
    <recommendedName>
        <fullName evidence="5 6">Cell division protein FtsA</fullName>
    </recommendedName>
</protein>
<evidence type="ECO:0000256" key="4">
    <source>
        <dbReference type="ARBA" id="ARBA00023306"/>
    </source>
</evidence>
<keyword evidence="9" id="KW-1185">Reference proteome</keyword>
<dbReference type="InterPro" id="IPR003494">
    <property type="entry name" value="SHS2_FtsA"/>
</dbReference>